<reference evidence="3 4" key="1">
    <citation type="submission" date="2024-02" db="EMBL/GenBank/DDBJ databases">
        <title>Discinaceae phylogenomics.</title>
        <authorList>
            <person name="Dirks A.C."/>
            <person name="James T.Y."/>
        </authorList>
    </citation>
    <scope>NUCLEOTIDE SEQUENCE [LARGE SCALE GENOMIC DNA]</scope>
    <source>
        <strain evidence="3 4">ACD0624</strain>
    </source>
</reference>
<proteinExistence type="predicted"/>
<feature type="compositionally biased region" description="Polar residues" evidence="1">
    <location>
        <begin position="35"/>
        <end position="52"/>
    </location>
</feature>
<dbReference type="Proteomes" id="UP001447188">
    <property type="component" value="Unassembled WGS sequence"/>
</dbReference>
<dbReference type="Pfam" id="PF13391">
    <property type="entry name" value="HNH_2"/>
    <property type="match status" value="1"/>
</dbReference>
<protein>
    <recommendedName>
        <fullName evidence="2">HNH nuclease domain-containing protein</fullName>
    </recommendedName>
</protein>
<sequence>MTVASAEQSGNQIKDLVDIIETGLLVFAALGGGSSVKQPSQASTVNQTSETGASAGPRKRQRIGSDGKLISSFRSHKVRRLCGIRDPNCQICNAKAADVSHIIPYSVKDKKAIDFWKFVELFRGAKATTALKAIALAPNPESVDNLKNVWTLCKSCHDYFGHGKLAMIPDLDGLSYPYDPNSTSTYTAVIEFPCGDEGVGIASWRHEAGGRVRLVGQMDEGDLVTLSTHNAPDLPLPHPLLFQLHAIISRVIGMKAAAGFAIFPDIERGSPDDYGVPAFIDNTYLEWMAQQVHKDKPAVAPVVIHERYDSNSTEPHILRWFKLTPAPPLGKGVAASDFSESDCDMEINAQESKKRDHFEDSDTDEELPRKYTVVLSEVGQRMDEKWQLARRRLEEFDECEEEFASCWGS</sequence>
<accession>A0ABR3GAW1</accession>
<name>A0ABR3GAW1_9PEZI</name>
<dbReference type="InterPro" id="IPR003615">
    <property type="entry name" value="HNH_nuc"/>
</dbReference>
<organism evidence="3 4">
    <name type="scientific">Discina gigas</name>
    <dbReference type="NCBI Taxonomy" id="1032678"/>
    <lineage>
        <taxon>Eukaryota</taxon>
        <taxon>Fungi</taxon>
        <taxon>Dikarya</taxon>
        <taxon>Ascomycota</taxon>
        <taxon>Pezizomycotina</taxon>
        <taxon>Pezizomycetes</taxon>
        <taxon>Pezizales</taxon>
        <taxon>Discinaceae</taxon>
        <taxon>Discina</taxon>
    </lineage>
</organism>
<keyword evidence="4" id="KW-1185">Reference proteome</keyword>
<dbReference type="EMBL" id="JBBBZM010000141">
    <property type="protein sequence ID" value="KAL0633003.1"/>
    <property type="molecule type" value="Genomic_DNA"/>
</dbReference>
<evidence type="ECO:0000256" key="1">
    <source>
        <dbReference type="SAM" id="MobiDB-lite"/>
    </source>
</evidence>
<evidence type="ECO:0000313" key="4">
    <source>
        <dbReference type="Proteomes" id="UP001447188"/>
    </source>
</evidence>
<feature type="domain" description="HNH nuclease" evidence="2">
    <location>
        <begin position="89"/>
        <end position="166"/>
    </location>
</feature>
<comment type="caution">
    <text evidence="3">The sequence shown here is derived from an EMBL/GenBank/DDBJ whole genome shotgun (WGS) entry which is preliminary data.</text>
</comment>
<evidence type="ECO:0000313" key="3">
    <source>
        <dbReference type="EMBL" id="KAL0633003.1"/>
    </source>
</evidence>
<evidence type="ECO:0000259" key="2">
    <source>
        <dbReference type="Pfam" id="PF13391"/>
    </source>
</evidence>
<feature type="region of interest" description="Disordered" evidence="1">
    <location>
        <begin position="34"/>
        <end position="63"/>
    </location>
</feature>
<gene>
    <name evidence="3" type="ORF">Q9L58_008109</name>
</gene>